<feature type="transmembrane region" description="Helical" evidence="7">
    <location>
        <begin position="252"/>
        <end position="270"/>
    </location>
</feature>
<dbReference type="RefSeq" id="WP_116559778.1">
    <property type="nucleotide sequence ID" value="NZ_QDKM01000012.1"/>
</dbReference>
<dbReference type="InterPro" id="IPR004681">
    <property type="entry name" value="TRAP_DctM"/>
</dbReference>
<feature type="transmembrane region" description="Helical" evidence="7">
    <location>
        <begin position="177"/>
        <end position="201"/>
    </location>
</feature>
<feature type="transmembrane region" description="Helical" evidence="7">
    <location>
        <begin position="404"/>
        <end position="425"/>
    </location>
</feature>
<feature type="transmembrane region" description="Helical" evidence="7">
    <location>
        <begin position="61"/>
        <end position="82"/>
    </location>
</feature>
<feature type="transmembrane region" description="Helical" evidence="7">
    <location>
        <begin position="282"/>
        <end position="303"/>
    </location>
</feature>
<organism evidence="9 10">
    <name type="scientific">Pararhodobacter oceanensis</name>
    <dbReference type="NCBI Taxonomy" id="2172121"/>
    <lineage>
        <taxon>Bacteria</taxon>
        <taxon>Pseudomonadati</taxon>
        <taxon>Pseudomonadota</taxon>
        <taxon>Alphaproteobacteria</taxon>
        <taxon>Rhodobacterales</taxon>
        <taxon>Paracoccaceae</taxon>
        <taxon>Pararhodobacter</taxon>
    </lineage>
</organism>
<evidence type="ECO:0000256" key="1">
    <source>
        <dbReference type="ARBA" id="ARBA00004429"/>
    </source>
</evidence>
<comment type="function">
    <text evidence="7">Part of the tripartite ATP-independent periplasmic (TRAP) transport system.</text>
</comment>
<evidence type="ECO:0000313" key="9">
    <source>
        <dbReference type="EMBL" id="PVH27515.1"/>
    </source>
</evidence>
<protein>
    <recommendedName>
        <fullName evidence="7">TRAP transporter large permease protein</fullName>
    </recommendedName>
</protein>
<proteinExistence type="inferred from homology"/>
<keyword evidence="4 7" id="KW-0812">Transmembrane</keyword>
<dbReference type="OrthoDB" id="9790209at2"/>
<keyword evidence="7" id="KW-0813">Transport</keyword>
<gene>
    <name evidence="9" type="ORF">DDE20_17250</name>
</gene>
<evidence type="ECO:0000256" key="6">
    <source>
        <dbReference type="ARBA" id="ARBA00023136"/>
    </source>
</evidence>
<dbReference type="Proteomes" id="UP000245911">
    <property type="component" value="Unassembled WGS sequence"/>
</dbReference>
<feature type="transmembrane region" description="Helical" evidence="7">
    <location>
        <begin position="137"/>
        <end position="157"/>
    </location>
</feature>
<keyword evidence="10" id="KW-1185">Reference proteome</keyword>
<dbReference type="GO" id="GO:0005886">
    <property type="term" value="C:plasma membrane"/>
    <property type="evidence" value="ECO:0007669"/>
    <property type="project" value="UniProtKB-SubCell"/>
</dbReference>
<feature type="domain" description="TRAP C4-dicarboxylate transport system permease DctM subunit" evidence="8">
    <location>
        <begin position="12"/>
        <end position="427"/>
    </location>
</feature>
<dbReference type="Pfam" id="PF06808">
    <property type="entry name" value="DctM"/>
    <property type="match status" value="1"/>
</dbReference>
<feature type="transmembrane region" description="Helical" evidence="7">
    <location>
        <begin position="369"/>
        <end position="392"/>
    </location>
</feature>
<dbReference type="PANTHER" id="PTHR33362:SF5">
    <property type="entry name" value="C4-DICARBOXYLATE TRAP TRANSPORTER LARGE PERMEASE PROTEIN DCTM"/>
    <property type="match status" value="1"/>
</dbReference>
<keyword evidence="6 7" id="KW-0472">Membrane</keyword>
<evidence type="ECO:0000256" key="4">
    <source>
        <dbReference type="ARBA" id="ARBA00022692"/>
    </source>
</evidence>
<dbReference type="AlphaFoldDB" id="A0A2T8HQ30"/>
<evidence type="ECO:0000259" key="8">
    <source>
        <dbReference type="Pfam" id="PF06808"/>
    </source>
</evidence>
<feature type="transmembrane region" description="Helical" evidence="7">
    <location>
        <begin position="344"/>
        <end position="363"/>
    </location>
</feature>
<keyword evidence="3 7" id="KW-0997">Cell inner membrane</keyword>
<dbReference type="PANTHER" id="PTHR33362">
    <property type="entry name" value="SIALIC ACID TRAP TRANSPORTER PERMEASE PROTEIN SIAT-RELATED"/>
    <property type="match status" value="1"/>
</dbReference>
<dbReference type="EMBL" id="QDKM01000012">
    <property type="protein sequence ID" value="PVH27515.1"/>
    <property type="molecule type" value="Genomic_DNA"/>
</dbReference>
<evidence type="ECO:0000256" key="2">
    <source>
        <dbReference type="ARBA" id="ARBA00022475"/>
    </source>
</evidence>
<feature type="transmembrane region" description="Helical" evidence="7">
    <location>
        <begin position="12"/>
        <end position="41"/>
    </location>
</feature>
<evidence type="ECO:0000313" key="10">
    <source>
        <dbReference type="Proteomes" id="UP000245911"/>
    </source>
</evidence>
<sequence>MPEWIFAISLMFGSVLVLLMLGVPVVFSFLAVNIVGALIFLGGDMGLTQMVRSMRSTAGQYSLVPIPLFVLMGEIMLQTGMAQKSIDAIDRLISKVPGRLSIVAVLGGTVFSSLSGSTLANAAVLGRTLFPQMKDRGYSSSISIGPILAVGGIAMLIPPSGLGVLLGSLARISINDLLIAAIVPGVLMAVLFLGYIVLRCLIDPEIAPRYDGPVLTLSERILPIFTHVVPLLGVFVVVVGSMFMGIATPTESAALGVLATLVAAAAYRVLSIKAMILSVSETLKFSAMILLIICTSGTFSQILAFSGATQEMSSIVTSADVSSTMLVILMLAILIFLGCFMDQVSMMMLTLPIFMPIVITVGVDPIWFGVLMLIALEISLTTPPFGLLLFLMQSVADRPLAMKTIYWAVTPFLLLEFAVLGLILFQPGTVSWLPDLIR</sequence>
<keyword evidence="2" id="KW-1003">Cell membrane</keyword>
<reference evidence="9 10" key="1">
    <citation type="submission" date="2018-04" db="EMBL/GenBank/DDBJ databases">
        <title>Pararhodobacter oceanense sp. nov., isolated from marine intertidal sediment.</title>
        <authorList>
            <person name="Wang X.-L."/>
            <person name="Du Z.-J."/>
        </authorList>
    </citation>
    <scope>NUCLEOTIDE SEQUENCE [LARGE SCALE GENOMIC DNA]</scope>
    <source>
        <strain evidence="9 10">AM505</strain>
    </source>
</reference>
<feature type="transmembrane region" description="Helical" evidence="7">
    <location>
        <begin position="315"/>
        <end position="337"/>
    </location>
</feature>
<evidence type="ECO:0000256" key="5">
    <source>
        <dbReference type="ARBA" id="ARBA00022989"/>
    </source>
</evidence>
<dbReference type="PIRSF" id="PIRSF006066">
    <property type="entry name" value="HI0050"/>
    <property type="match status" value="1"/>
</dbReference>
<keyword evidence="5 7" id="KW-1133">Transmembrane helix</keyword>
<dbReference type="InterPro" id="IPR010656">
    <property type="entry name" value="DctM"/>
</dbReference>
<name>A0A2T8HQ30_9RHOB</name>
<feature type="transmembrane region" description="Helical" evidence="7">
    <location>
        <begin position="221"/>
        <end position="246"/>
    </location>
</feature>
<comment type="subcellular location">
    <subcellularLocation>
        <location evidence="1 7">Cell inner membrane</location>
        <topology evidence="1 7">Multi-pass membrane protein</topology>
    </subcellularLocation>
</comment>
<accession>A0A2T8HQ30</accession>
<comment type="similarity">
    <text evidence="7">Belongs to the TRAP transporter large permease family.</text>
</comment>
<feature type="transmembrane region" description="Helical" evidence="7">
    <location>
        <begin position="102"/>
        <end position="125"/>
    </location>
</feature>
<comment type="caution">
    <text evidence="9">The sequence shown here is derived from an EMBL/GenBank/DDBJ whole genome shotgun (WGS) entry which is preliminary data.</text>
</comment>
<evidence type="ECO:0000256" key="3">
    <source>
        <dbReference type="ARBA" id="ARBA00022519"/>
    </source>
</evidence>
<dbReference type="NCBIfam" id="TIGR00786">
    <property type="entry name" value="dctM"/>
    <property type="match status" value="1"/>
</dbReference>
<comment type="subunit">
    <text evidence="7">The complex comprises the extracytoplasmic solute receptor protein and the two transmembrane proteins.</text>
</comment>
<evidence type="ECO:0000256" key="7">
    <source>
        <dbReference type="RuleBase" id="RU369079"/>
    </source>
</evidence>
<dbReference type="GO" id="GO:0022857">
    <property type="term" value="F:transmembrane transporter activity"/>
    <property type="evidence" value="ECO:0007669"/>
    <property type="project" value="UniProtKB-UniRule"/>
</dbReference>